<dbReference type="HOGENOM" id="CLU_2005505_0_0_1"/>
<dbReference type="Proteomes" id="UP000002748">
    <property type="component" value="Unassembled WGS sequence"/>
</dbReference>
<organism evidence="2 3">
    <name type="scientific">Trichosporon asahii var. asahii (strain ATCC 90039 / CBS 2479 / JCM 2466 / KCTC 7840 / NBRC 103889/ NCYC 2677 / UAMH 7654)</name>
    <name type="common">Yeast</name>
    <dbReference type="NCBI Taxonomy" id="1186058"/>
    <lineage>
        <taxon>Eukaryota</taxon>
        <taxon>Fungi</taxon>
        <taxon>Dikarya</taxon>
        <taxon>Basidiomycota</taxon>
        <taxon>Agaricomycotina</taxon>
        <taxon>Tremellomycetes</taxon>
        <taxon>Trichosporonales</taxon>
        <taxon>Trichosporonaceae</taxon>
        <taxon>Trichosporon</taxon>
    </lineage>
</organism>
<name>J6EVM1_TRIAS</name>
<feature type="compositionally biased region" description="Basic and acidic residues" evidence="1">
    <location>
        <begin position="81"/>
        <end position="95"/>
    </location>
</feature>
<feature type="compositionally biased region" description="Pro residues" evidence="1">
    <location>
        <begin position="109"/>
        <end position="118"/>
    </location>
</feature>
<dbReference type="GeneID" id="25987921"/>
<evidence type="ECO:0000313" key="2">
    <source>
        <dbReference type="EMBL" id="EJT46857.1"/>
    </source>
</evidence>
<comment type="caution">
    <text evidence="2">The sequence shown here is derived from an EMBL/GenBank/DDBJ whole genome shotgun (WGS) entry which is preliminary data.</text>
</comment>
<evidence type="ECO:0000256" key="1">
    <source>
        <dbReference type="SAM" id="MobiDB-lite"/>
    </source>
</evidence>
<dbReference type="VEuPathDB" id="FungiDB:A1Q1_04408"/>
<feature type="region of interest" description="Disordered" evidence="1">
    <location>
        <begin position="1"/>
        <end position="65"/>
    </location>
</feature>
<sequence length="124" mass="12871">MRGTPTSDESKYGTQPKAAGLPGTPSSRVPSPGGEKGARMGASPASPGPTDTRDSVPHRPLPSAPLGSLAACCAYYGSAHRRFDQRSSSKIEKTRATWQPLDLSRRPAPVGPGDPIPSGPVRDP</sequence>
<evidence type="ECO:0000313" key="3">
    <source>
        <dbReference type="Proteomes" id="UP000002748"/>
    </source>
</evidence>
<protein>
    <submittedName>
        <fullName evidence="2">Uncharacterized protein</fullName>
    </submittedName>
</protein>
<feature type="region of interest" description="Disordered" evidence="1">
    <location>
        <begin position="81"/>
        <end position="124"/>
    </location>
</feature>
<reference evidence="2 3" key="1">
    <citation type="journal article" date="2012" name="Eukaryot. Cell">
        <title>Draft genome sequence of CBS 2479, the standard type strain of Trichosporon asahii.</title>
        <authorList>
            <person name="Yang R.Y."/>
            <person name="Li H.T."/>
            <person name="Zhu H."/>
            <person name="Zhou G.P."/>
            <person name="Wang M."/>
            <person name="Wang L."/>
        </authorList>
    </citation>
    <scope>NUCLEOTIDE SEQUENCE [LARGE SCALE GENOMIC DNA]</scope>
    <source>
        <strain evidence="3">ATCC 90039 / CBS 2479 / JCM 2466 / KCTC 7840 / NCYC 2677 / UAMH 7654</strain>
    </source>
</reference>
<gene>
    <name evidence="2" type="ORF">A1Q1_04408</name>
</gene>
<dbReference type="EMBL" id="ALBS01000274">
    <property type="protein sequence ID" value="EJT46857.1"/>
    <property type="molecule type" value="Genomic_DNA"/>
</dbReference>
<dbReference type="RefSeq" id="XP_014178249.1">
    <property type="nucleotide sequence ID" value="XM_014322774.1"/>
</dbReference>
<dbReference type="AlphaFoldDB" id="J6EVM1"/>
<accession>J6EVM1</accession>
<dbReference type="KEGG" id="tasa:A1Q1_04408"/>
<proteinExistence type="predicted"/>